<dbReference type="EC" id="2.3.2.27" evidence="4"/>
<evidence type="ECO:0000256" key="10">
    <source>
        <dbReference type="ARBA" id="ARBA00022786"/>
    </source>
</evidence>
<dbReference type="OrthoDB" id="9984778at2759"/>
<keyword evidence="5" id="KW-0808">Transferase</keyword>
<keyword evidence="7" id="KW-0479">Metal-binding</keyword>
<keyword evidence="10" id="KW-0833">Ubl conjugation pathway</keyword>
<evidence type="ECO:0000256" key="12">
    <source>
        <dbReference type="ARBA" id="ARBA00022989"/>
    </source>
</evidence>
<comment type="subcellular location">
    <subcellularLocation>
        <location evidence="2">Membrane</location>
        <topology evidence="2">Single-pass membrane protein</topology>
    </subcellularLocation>
</comment>
<keyword evidence="6 16" id="KW-0812">Transmembrane</keyword>
<dbReference type="GO" id="GO:0008270">
    <property type="term" value="F:zinc ion binding"/>
    <property type="evidence" value="ECO:0007669"/>
    <property type="project" value="UniProtKB-KW"/>
</dbReference>
<protein>
    <recommendedName>
        <fullName evidence="4">RING-type E3 ubiquitin transferase</fullName>
        <ecNumber evidence="4">2.3.2.27</ecNumber>
    </recommendedName>
</protein>
<evidence type="ECO:0000256" key="15">
    <source>
        <dbReference type="PROSITE-ProRule" id="PRU00175"/>
    </source>
</evidence>
<sequence>MSLKITYSKNISSLPTFDYKEEAVSDHGRVKAIFLGLHSKNQCSTSSCGDGRVDIKYPFNLSGQKLENCEYINLKCVNENITSINLPYSGEFYVQDIYYGLKIIQVYDPSNCLPRRLLNLNLSSSLLGAIEYQEYTFYSCPQDLLESDFTVIDCLSNSTSATVATSFASRELMEGEYMCKLMFTSSIPVSPGQLDPWGSFSNLQLVWNDLSCKDCEGTDGSRSKLSKFLALAISMPGIVIISTFCCLASCMQLFNLVRDKFGLFGTGAPPQANMFPSIVPPQATIFPGDAPPQTTSSVPIGLDDSKIKSCTELVVLNEGQSISGSESNACPICLEGYHPEETVRCISVCKHGFHANCIEQWLRKNGTCPVCRTLVSDDEQVVAQDILITTHVS</sequence>
<dbReference type="PANTHER" id="PTHR46279">
    <property type="entry name" value="RING/U-BOX SUPERFAMILY PROTEIN"/>
    <property type="match status" value="1"/>
</dbReference>
<evidence type="ECO:0000256" key="3">
    <source>
        <dbReference type="ARBA" id="ARBA00004906"/>
    </source>
</evidence>
<dbReference type="Proteomes" id="UP000594638">
    <property type="component" value="Unassembled WGS sequence"/>
</dbReference>
<evidence type="ECO:0000313" key="18">
    <source>
        <dbReference type="EMBL" id="CAA2960873.1"/>
    </source>
</evidence>
<dbReference type="GO" id="GO:0016020">
    <property type="term" value="C:membrane"/>
    <property type="evidence" value="ECO:0007669"/>
    <property type="project" value="UniProtKB-SubCell"/>
</dbReference>
<evidence type="ECO:0000256" key="6">
    <source>
        <dbReference type="ARBA" id="ARBA00022692"/>
    </source>
</evidence>
<feature type="transmembrane region" description="Helical" evidence="16">
    <location>
        <begin position="228"/>
        <end position="254"/>
    </location>
</feature>
<comment type="caution">
    <text evidence="18">The sequence shown here is derived from an EMBL/GenBank/DDBJ whole genome shotgun (WGS) entry which is preliminary data.</text>
</comment>
<name>A0A8S0Q4I8_OLEEU</name>
<organism evidence="18 19">
    <name type="scientific">Olea europaea subsp. europaea</name>
    <dbReference type="NCBI Taxonomy" id="158383"/>
    <lineage>
        <taxon>Eukaryota</taxon>
        <taxon>Viridiplantae</taxon>
        <taxon>Streptophyta</taxon>
        <taxon>Embryophyta</taxon>
        <taxon>Tracheophyta</taxon>
        <taxon>Spermatophyta</taxon>
        <taxon>Magnoliopsida</taxon>
        <taxon>eudicotyledons</taxon>
        <taxon>Gunneridae</taxon>
        <taxon>Pentapetalae</taxon>
        <taxon>asterids</taxon>
        <taxon>lamiids</taxon>
        <taxon>Lamiales</taxon>
        <taxon>Oleaceae</taxon>
        <taxon>Oleeae</taxon>
        <taxon>Olea</taxon>
    </lineage>
</organism>
<dbReference type="Gene3D" id="3.30.40.10">
    <property type="entry name" value="Zinc/RING finger domain, C3HC4 (zinc finger)"/>
    <property type="match status" value="1"/>
</dbReference>
<dbReference type="GO" id="GO:0061630">
    <property type="term" value="F:ubiquitin protein ligase activity"/>
    <property type="evidence" value="ECO:0007669"/>
    <property type="project" value="UniProtKB-EC"/>
</dbReference>
<evidence type="ECO:0000256" key="5">
    <source>
        <dbReference type="ARBA" id="ARBA00022679"/>
    </source>
</evidence>
<gene>
    <name evidence="18" type="ORF">OLEA9_A088424</name>
</gene>
<comment type="similarity">
    <text evidence="14">Belongs to the RING-type zinc finger family. ATL subfamily.</text>
</comment>
<evidence type="ECO:0000256" key="7">
    <source>
        <dbReference type="ARBA" id="ARBA00022723"/>
    </source>
</evidence>
<evidence type="ECO:0000256" key="11">
    <source>
        <dbReference type="ARBA" id="ARBA00022833"/>
    </source>
</evidence>
<keyword evidence="12 16" id="KW-1133">Transmembrane helix</keyword>
<dbReference type="PANTHER" id="PTHR46279:SF2">
    <property type="entry name" value="RING-H2 FINGER PROTEIN ATL21A-RELATED"/>
    <property type="match status" value="1"/>
</dbReference>
<evidence type="ECO:0000256" key="9">
    <source>
        <dbReference type="ARBA" id="ARBA00022771"/>
    </source>
</evidence>
<dbReference type="InterPro" id="IPR025287">
    <property type="entry name" value="WAK_GUB"/>
</dbReference>
<feature type="domain" description="RING-type" evidence="17">
    <location>
        <begin position="330"/>
        <end position="372"/>
    </location>
</feature>
<dbReference type="Pfam" id="PF13947">
    <property type="entry name" value="GUB_WAK_bind"/>
    <property type="match status" value="1"/>
</dbReference>
<dbReference type="Gramene" id="OE9A088424T1">
    <property type="protein sequence ID" value="OE9A088424C1"/>
    <property type="gene ID" value="OE9A088424"/>
</dbReference>
<keyword evidence="19" id="KW-1185">Reference proteome</keyword>
<dbReference type="InterPro" id="IPR046948">
    <property type="entry name" value="ATL20-22-like"/>
</dbReference>
<reference evidence="18 19" key="1">
    <citation type="submission" date="2019-12" db="EMBL/GenBank/DDBJ databases">
        <authorList>
            <person name="Alioto T."/>
            <person name="Alioto T."/>
            <person name="Gomez Garrido J."/>
        </authorList>
    </citation>
    <scope>NUCLEOTIDE SEQUENCE [LARGE SCALE GENOMIC DNA]</scope>
</reference>
<evidence type="ECO:0000313" key="19">
    <source>
        <dbReference type="Proteomes" id="UP000594638"/>
    </source>
</evidence>
<dbReference type="SMART" id="SM00184">
    <property type="entry name" value="RING"/>
    <property type="match status" value="1"/>
</dbReference>
<evidence type="ECO:0000256" key="2">
    <source>
        <dbReference type="ARBA" id="ARBA00004167"/>
    </source>
</evidence>
<evidence type="ECO:0000256" key="13">
    <source>
        <dbReference type="ARBA" id="ARBA00023136"/>
    </source>
</evidence>
<evidence type="ECO:0000256" key="16">
    <source>
        <dbReference type="SAM" id="Phobius"/>
    </source>
</evidence>
<dbReference type="InterPro" id="IPR013083">
    <property type="entry name" value="Znf_RING/FYVE/PHD"/>
</dbReference>
<keyword evidence="13 16" id="KW-0472">Membrane</keyword>
<dbReference type="InterPro" id="IPR001841">
    <property type="entry name" value="Znf_RING"/>
</dbReference>
<comment type="catalytic activity">
    <reaction evidence="1">
        <text>S-ubiquitinyl-[E2 ubiquitin-conjugating enzyme]-L-cysteine + [acceptor protein]-L-lysine = [E2 ubiquitin-conjugating enzyme]-L-cysteine + N(6)-ubiquitinyl-[acceptor protein]-L-lysine.</text>
        <dbReference type="EC" id="2.3.2.27"/>
    </reaction>
</comment>
<dbReference type="EMBL" id="CACTIH010000454">
    <property type="protein sequence ID" value="CAA2960873.1"/>
    <property type="molecule type" value="Genomic_DNA"/>
</dbReference>
<keyword evidence="9 15" id="KW-0863">Zinc-finger</keyword>
<dbReference type="SUPFAM" id="SSF57850">
    <property type="entry name" value="RING/U-box"/>
    <property type="match status" value="1"/>
</dbReference>
<dbReference type="Pfam" id="PF13639">
    <property type="entry name" value="zf-RING_2"/>
    <property type="match status" value="1"/>
</dbReference>
<accession>A0A8S0Q4I8</accession>
<comment type="pathway">
    <text evidence="3">Protein modification; protein ubiquitination.</text>
</comment>
<proteinExistence type="inferred from homology"/>
<evidence type="ECO:0000256" key="4">
    <source>
        <dbReference type="ARBA" id="ARBA00012483"/>
    </source>
</evidence>
<evidence type="ECO:0000256" key="1">
    <source>
        <dbReference type="ARBA" id="ARBA00000900"/>
    </source>
</evidence>
<evidence type="ECO:0000259" key="17">
    <source>
        <dbReference type="PROSITE" id="PS50089"/>
    </source>
</evidence>
<keyword evidence="8" id="KW-0732">Signal</keyword>
<dbReference type="AlphaFoldDB" id="A0A8S0Q4I8"/>
<dbReference type="GO" id="GO:0030247">
    <property type="term" value="F:polysaccharide binding"/>
    <property type="evidence" value="ECO:0007669"/>
    <property type="project" value="InterPro"/>
</dbReference>
<evidence type="ECO:0000256" key="14">
    <source>
        <dbReference type="ARBA" id="ARBA00024209"/>
    </source>
</evidence>
<evidence type="ECO:0000256" key="8">
    <source>
        <dbReference type="ARBA" id="ARBA00022729"/>
    </source>
</evidence>
<keyword evidence="11" id="KW-0862">Zinc</keyword>
<dbReference type="PROSITE" id="PS50089">
    <property type="entry name" value="ZF_RING_2"/>
    <property type="match status" value="1"/>
</dbReference>